<dbReference type="Proteomes" id="UP000823775">
    <property type="component" value="Unassembled WGS sequence"/>
</dbReference>
<name>A0ABS8Y826_DATST</name>
<feature type="non-terminal residue" evidence="1">
    <location>
        <position position="81"/>
    </location>
</feature>
<protein>
    <submittedName>
        <fullName evidence="1">Uncharacterized protein</fullName>
    </submittedName>
</protein>
<evidence type="ECO:0000313" key="1">
    <source>
        <dbReference type="EMBL" id="MCE5167417.1"/>
    </source>
</evidence>
<dbReference type="EMBL" id="JACEIK010104109">
    <property type="protein sequence ID" value="MCE5167417.1"/>
    <property type="molecule type" value="Genomic_DNA"/>
</dbReference>
<accession>A0ABS8Y826</accession>
<keyword evidence="2" id="KW-1185">Reference proteome</keyword>
<gene>
    <name evidence="1" type="ORF">HAX54_001186</name>
</gene>
<sequence>WTLLSVGVDGRNSGEDGGYLRRRWWREVKGLNWRGGGKWSVSEGRGGGHRRVNHMFFGVWSEGYSRLPEFCSEVFEYVSVK</sequence>
<organism evidence="1 2">
    <name type="scientific">Datura stramonium</name>
    <name type="common">Jimsonweed</name>
    <name type="synonym">Common thornapple</name>
    <dbReference type="NCBI Taxonomy" id="4076"/>
    <lineage>
        <taxon>Eukaryota</taxon>
        <taxon>Viridiplantae</taxon>
        <taxon>Streptophyta</taxon>
        <taxon>Embryophyta</taxon>
        <taxon>Tracheophyta</taxon>
        <taxon>Spermatophyta</taxon>
        <taxon>Magnoliopsida</taxon>
        <taxon>eudicotyledons</taxon>
        <taxon>Gunneridae</taxon>
        <taxon>Pentapetalae</taxon>
        <taxon>asterids</taxon>
        <taxon>lamiids</taxon>
        <taxon>Solanales</taxon>
        <taxon>Solanaceae</taxon>
        <taxon>Solanoideae</taxon>
        <taxon>Datureae</taxon>
        <taxon>Datura</taxon>
    </lineage>
</organism>
<evidence type="ECO:0000313" key="2">
    <source>
        <dbReference type="Proteomes" id="UP000823775"/>
    </source>
</evidence>
<proteinExistence type="predicted"/>
<feature type="non-terminal residue" evidence="1">
    <location>
        <position position="1"/>
    </location>
</feature>
<comment type="caution">
    <text evidence="1">The sequence shown here is derived from an EMBL/GenBank/DDBJ whole genome shotgun (WGS) entry which is preliminary data.</text>
</comment>
<reference evidence="1 2" key="1">
    <citation type="journal article" date="2021" name="BMC Genomics">
        <title>Datura genome reveals duplications of psychoactive alkaloid biosynthetic genes and high mutation rate following tissue culture.</title>
        <authorList>
            <person name="Rajewski A."/>
            <person name="Carter-House D."/>
            <person name="Stajich J."/>
            <person name="Litt A."/>
        </authorList>
    </citation>
    <scope>NUCLEOTIDE SEQUENCE [LARGE SCALE GENOMIC DNA]</scope>
    <source>
        <strain evidence="1">AR-01</strain>
    </source>
</reference>